<keyword evidence="1" id="KW-0863">Zinc-finger</keyword>
<evidence type="ECO:0000256" key="2">
    <source>
        <dbReference type="SAM" id="MobiDB-lite"/>
    </source>
</evidence>
<proteinExistence type="predicted"/>
<feature type="compositionally biased region" description="Basic residues" evidence="2">
    <location>
        <begin position="148"/>
        <end position="159"/>
    </location>
</feature>
<feature type="domain" description="C2H2-type" evidence="3">
    <location>
        <begin position="519"/>
        <end position="544"/>
    </location>
</feature>
<organism evidence="4 5">
    <name type="scientific">Phomopsis amygdali</name>
    <name type="common">Fusicoccum amygdali</name>
    <dbReference type="NCBI Taxonomy" id="1214568"/>
    <lineage>
        <taxon>Eukaryota</taxon>
        <taxon>Fungi</taxon>
        <taxon>Dikarya</taxon>
        <taxon>Ascomycota</taxon>
        <taxon>Pezizomycotina</taxon>
        <taxon>Sordariomycetes</taxon>
        <taxon>Sordariomycetidae</taxon>
        <taxon>Diaporthales</taxon>
        <taxon>Diaporthaceae</taxon>
        <taxon>Diaporthe</taxon>
    </lineage>
</organism>
<feature type="compositionally biased region" description="Polar residues" evidence="2">
    <location>
        <begin position="318"/>
        <end position="328"/>
    </location>
</feature>
<name>A0AAD9W493_PHOAM</name>
<evidence type="ECO:0000313" key="5">
    <source>
        <dbReference type="Proteomes" id="UP001265746"/>
    </source>
</evidence>
<gene>
    <name evidence="4" type="ORF">N8I77_006725</name>
</gene>
<keyword evidence="1" id="KW-0479">Metal-binding</keyword>
<dbReference type="PROSITE" id="PS50157">
    <property type="entry name" value="ZINC_FINGER_C2H2_2"/>
    <property type="match status" value="1"/>
</dbReference>
<keyword evidence="1" id="KW-0862">Zinc</keyword>
<evidence type="ECO:0000313" key="4">
    <source>
        <dbReference type="EMBL" id="KAK2608091.1"/>
    </source>
</evidence>
<keyword evidence="5" id="KW-1185">Reference proteome</keyword>
<feature type="compositionally biased region" description="Basic and acidic residues" evidence="2">
    <location>
        <begin position="248"/>
        <end position="260"/>
    </location>
</feature>
<feature type="compositionally biased region" description="Basic residues" evidence="2">
    <location>
        <begin position="126"/>
        <end position="138"/>
    </location>
</feature>
<dbReference type="Proteomes" id="UP001265746">
    <property type="component" value="Unassembled WGS sequence"/>
</dbReference>
<protein>
    <recommendedName>
        <fullName evidence="3">C2H2-type domain-containing protein</fullName>
    </recommendedName>
</protein>
<reference evidence="4" key="1">
    <citation type="submission" date="2023-06" db="EMBL/GenBank/DDBJ databases">
        <authorList>
            <person name="Noh H."/>
        </authorList>
    </citation>
    <scope>NUCLEOTIDE SEQUENCE</scope>
    <source>
        <strain evidence="4">DUCC20226</strain>
    </source>
</reference>
<accession>A0AAD9W493</accession>
<feature type="region of interest" description="Disordered" evidence="2">
    <location>
        <begin position="429"/>
        <end position="489"/>
    </location>
</feature>
<comment type="caution">
    <text evidence="4">The sequence shown here is derived from an EMBL/GenBank/DDBJ whole genome shotgun (WGS) entry which is preliminary data.</text>
</comment>
<sequence length="544" mass="59457">MNNPEKLSILERVDQCDEAQAKRALKHMILKCSTKTSTIASAIKDALERHAPTPIISYQEPASQDEDETATVKPEKKSHKKKKNDHGNHIDGEEDVSTSTSRKHRKTSRGDINADPVVSELILGKTKTKRDKREKHRKGRDDRDAHQKKPKSSKSKKAKKESGRQAEADEHISEDSVENPSGQNDPIVVDLLNSSEPEKRDSEHSVDEDLTEESSNNDISLDDGSDGASGSNRDGNEVVDAGRPAGDALDKDVTRFKDTGNGETTAAIATNRDDGHVTAQLSTNTRNRPSKQKDGIWFSSLGSTRKRKAPEGHADDANINQTAKTAADTQVHKRATQEDPQVPQNSPEDRTCRKCGVGFPSIGQLFRHRLYCRGLVATFADNLHSELPPIGPSNEAKKSQKADNAAGSIVTNAPHNTIQLPSRPIPRAPAARELSMPPPSFVRGPNRFPRGPTPLPMVLARQAPGVKTLPPKLEHGPVAGANPDRSSELKSLNQDLTQPKKTTNPPPGAIHQGNVEFEFQCKFCAKWFKTRDNLPGACRSHPGT</sequence>
<feature type="compositionally biased region" description="Basic and acidic residues" evidence="2">
    <location>
        <begin position="196"/>
        <end position="207"/>
    </location>
</feature>
<dbReference type="InterPro" id="IPR013087">
    <property type="entry name" value="Znf_C2H2_type"/>
</dbReference>
<dbReference type="GO" id="GO:0008270">
    <property type="term" value="F:zinc ion binding"/>
    <property type="evidence" value="ECO:0007669"/>
    <property type="project" value="UniProtKB-KW"/>
</dbReference>
<evidence type="ECO:0000259" key="3">
    <source>
        <dbReference type="PROSITE" id="PS50157"/>
    </source>
</evidence>
<feature type="compositionally biased region" description="Basic and acidic residues" evidence="2">
    <location>
        <begin position="160"/>
        <end position="174"/>
    </location>
</feature>
<feature type="region of interest" description="Disordered" evidence="2">
    <location>
        <begin position="51"/>
        <end position="353"/>
    </location>
</feature>
<dbReference type="EMBL" id="JAUJFL010000003">
    <property type="protein sequence ID" value="KAK2608091.1"/>
    <property type="molecule type" value="Genomic_DNA"/>
</dbReference>
<dbReference type="AlphaFoldDB" id="A0AAD9W493"/>
<evidence type="ECO:0000256" key="1">
    <source>
        <dbReference type="PROSITE-ProRule" id="PRU00042"/>
    </source>
</evidence>